<dbReference type="InterPro" id="IPR003538">
    <property type="entry name" value="TonB"/>
</dbReference>
<evidence type="ECO:0000256" key="5">
    <source>
        <dbReference type="ARBA" id="ARBA00022519"/>
    </source>
</evidence>
<dbReference type="NCBIfam" id="TIGR01352">
    <property type="entry name" value="tonB_Cterm"/>
    <property type="match status" value="1"/>
</dbReference>
<evidence type="ECO:0000256" key="3">
    <source>
        <dbReference type="ARBA" id="ARBA00022448"/>
    </source>
</evidence>
<dbReference type="OrthoDB" id="9812355at2"/>
<dbReference type="InterPro" id="IPR006260">
    <property type="entry name" value="TonB/TolA_C"/>
</dbReference>
<evidence type="ECO:0000256" key="8">
    <source>
        <dbReference type="ARBA" id="ARBA00022989"/>
    </source>
</evidence>
<evidence type="ECO:0000313" key="13">
    <source>
        <dbReference type="Proteomes" id="UP000249610"/>
    </source>
</evidence>
<evidence type="ECO:0000256" key="7">
    <source>
        <dbReference type="ARBA" id="ARBA00022927"/>
    </source>
</evidence>
<dbReference type="GO" id="GO:0015031">
    <property type="term" value="P:protein transport"/>
    <property type="evidence" value="ECO:0007669"/>
    <property type="project" value="UniProtKB-KW"/>
</dbReference>
<dbReference type="Gene3D" id="3.30.1150.10">
    <property type="match status" value="1"/>
</dbReference>
<dbReference type="PANTHER" id="PTHR33446">
    <property type="entry name" value="PROTEIN TONB-RELATED"/>
    <property type="match status" value="1"/>
</dbReference>
<dbReference type="SUPFAM" id="SSF74653">
    <property type="entry name" value="TolA/TonB C-terminal domain"/>
    <property type="match status" value="1"/>
</dbReference>
<feature type="transmembrane region" description="Helical" evidence="10">
    <location>
        <begin position="14"/>
        <end position="34"/>
    </location>
</feature>
<keyword evidence="13" id="KW-1185">Reference proteome</keyword>
<keyword evidence="6 10" id="KW-0812">Transmembrane</keyword>
<dbReference type="PROSITE" id="PS52015">
    <property type="entry name" value="TONB_CTD"/>
    <property type="match status" value="1"/>
</dbReference>
<evidence type="ECO:0000256" key="4">
    <source>
        <dbReference type="ARBA" id="ARBA00022475"/>
    </source>
</evidence>
<comment type="subcellular location">
    <subcellularLocation>
        <location evidence="1">Cell inner membrane</location>
        <topology evidence="1">Single-pass membrane protein</topology>
        <orientation evidence="1">Periplasmic side</orientation>
    </subcellularLocation>
</comment>
<dbReference type="GO" id="GO:0031992">
    <property type="term" value="F:energy transducer activity"/>
    <property type="evidence" value="ECO:0007669"/>
    <property type="project" value="InterPro"/>
</dbReference>
<evidence type="ECO:0000259" key="11">
    <source>
        <dbReference type="PROSITE" id="PS52015"/>
    </source>
</evidence>
<evidence type="ECO:0000256" key="2">
    <source>
        <dbReference type="ARBA" id="ARBA00006555"/>
    </source>
</evidence>
<evidence type="ECO:0000256" key="6">
    <source>
        <dbReference type="ARBA" id="ARBA00022692"/>
    </source>
</evidence>
<keyword evidence="7" id="KW-0653">Protein transport</keyword>
<feature type="domain" description="TonB C-terminal" evidence="11">
    <location>
        <begin position="134"/>
        <end position="224"/>
    </location>
</feature>
<dbReference type="GO" id="GO:0098797">
    <property type="term" value="C:plasma membrane protein complex"/>
    <property type="evidence" value="ECO:0007669"/>
    <property type="project" value="TreeGrafter"/>
</dbReference>
<comment type="similarity">
    <text evidence="2">Belongs to the TonB family.</text>
</comment>
<organism evidence="12 13">
    <name type="scientific">Algoriphagus yeomjeoni</name>
    <dbReference type="NCBI Taxonomy" id="291403"/>
    <lineage>
        <taxon>Bacteria</taxon>
        <taxon>Pseudomonadati</taxon>
        <taxon>Bacteroidota</taxon>
        <taxon>Cytophagia</taxon>
        <taxon>Cytophagales</taxon>
        <taxon>Cyclobacteriaceae</taxon>
        <taxon>Algoriphagus</taxon>
    </lineage>
</organism>
<protein>
    <submittedName>
        <fullName evidence="12">Protein TonB</fullName>
    </submittedName>
</protein>
<dbReference type="GO" id="GO:0030288">
    <property type="term" value="C:outer membrane-bounded periplasmic space"/>
    <property type="evidence" value="ECO:0007669"/>
    <property type="project" value="InterPro"/>
</dbReference>
<evidence type="ECO:0000256" key="10">
    <source>
        <dbReference type="SAM" id="Phobius"/>
    </source>
</evidence>
<dbReference type="GO" id="GO:0015891">
    <property type="term" value="P:siderophore transport"/>
    <property type="evidence" value="ECO:0007669"/>
    <property type="project" value="InterPro"/>
</dbReference>
<comment type="caution">
    <text evidence="12">The sequence shown here is derived from an EMBL/GenBank/DDBJ whole genome shotgun (WGS) entry which is preliminary data.</text>
</comment>
<dbReference type="PANTHER" id="PTHR33446:SF2">
    <property type="entry name" value="PROTEIN TONB"/>
    <property type="match status" value="1"/>
</dbReference>
<dbReference type="RefSeq" id="WP_111611673.1">
    <property type="nucleotide sequence ID" value="NZ_QLLK01000006.1"/>
</dbReference>
<dbReference type="InterPro" id="IPR051045">
    <property type="entry name" value="TonB-dependent_transducer"/>
</dbReference>
<reference evidence="12 13" key="1">
    <citation type="submission" date="2018-06" db="EMBL/GenBank/DDBJ databases">
        <title>Genomic Encyclopedia of Archaeal and Bacterial Type Strains, Phase II (KMG-II): from individual species to whole genera.</title>
        <authorList>
            <person name="Goeker M."/>
        </authorList>
    </citation>
    <scope>NUCLEOTIDE SEQUENCE [LARGE SCALE GENOMIC DNA]</scope>
    <source>
        <strain evidence="12 13">DSM 23446</strain>
    </source>
</reference>
<evidence type="ECO:0000256" key="9">
    <source>
        <dbReference type="ARBA" id="ARBA00023136"/>
    </source>
</evidence>
<proteinExistence type="inferred from homology"/>
<name>A0A327PDY3_9BACT</name>
<keyword evidence="3" id="KW-0813">Transport</keyword>
<dbReference type="Proteomes" id="UP000249610">
    <property type="component" value="Unassembled WGS sequence"/>
</dbReference>
<dbReference type="EMBL" id="QLLK01000006">
    <property type="protein sequence ID" value="RAI89282.1"/>
    <property type="molecule type" value="Genomic_DNA"/>
</dbReference>
<dbReference type="PRINTS" id="PR01374">
    <property type="entry name" value="TONBPROTEIN"/>
</dbReference>
<keyword evidence="8 10" id="KW-1133">Transmembrane helix</keyword>
<gene>
    <name evidence="12" type="ORF">LV83_02323</name>
</gene>
<dbReference type="InterPro" id="IPR037682">
    <property type="entry name" value="TonB_C"/>
</dbReference>
<dbReference type="Pfam" id="PF03544">
    <property type="entry name" value="TonB_C"/>
    <property type="match status" value="1"/>
</dbReference>
<accession>A0A327PDY3</accession>
<evidence type="ECO:0000313" key="12">
    <source>
        <dbReference type="EMBL" id="RAI89282.1"/>
    </source>
</evidence>
<keyword evidence="4" id="KW-1003">Cell membrane</keyword>
<keyword evidence="5" id="KW-0997">Cell inner membrane</keyword>
<sequence>MEHKKNPKLDLRKWSGTLFNLGLAVSLGAVLVAFEWKARDQGIIKTFEGMKDEWDEIDIPQTIQTPPPPPPPPTPIEVNIIPDDIDIDKITDIKIDLNTNEQADIPEVQLTEAPIKEDIDVIKDFVDVQAMFKGGMDAWYAYLNKNLKYPSQAKRMGIEGMVIVRFVVNTDGSIQDIELVRSIGGGCDEVAKEVIQNSPNWTPGRIGGRAVRSRMTMPIRFRLN</sequence>
<dbReference type="AlphaFoldDB" id="A0A327PDY3"/>
<keyword evidence="9 10" id="KW-0472">Membrane</keyword>
<evidence type="ECO:0000256" key="1">
    <source>
        <dbReference type="ARBA" id="ARBA00004383"/>
    </source>
</evidence>
<dbReference type="GO" id="GO:0055085">
    <property type="term" value="P:transmembrane transport"/>
    <property type="evidence" value="ECO:0007669"/>
    <property type="project" value="InterPro"/>
</dbReference>